<gene>
    <name evidence="4" type="ORF">LCGC14_0239300</name>
</gene>
<accession>A0A0F9XCG4</accession>
<organism evidence="4">
    <name type="scientific">marine sediment metagenome</name>
    <dbReference type="NCBI Taxonomy" id="412755"/>
    <lineage>
        <taxon>unclassified sequences</taxon>
        <taxon>metagenomes</taxon>
        <taxon>ecological metagenomes</taxon>
    </lineage>
</organism>
<protein>
    <recommendedName>
        <fullName evidence="5">Glycosyltransferase subfamily 4-like N-terminal domain-containing protein</fullName>
    </recommendedName>
</protein>
<sequence>MKVGVDMRAVYQLRRRGTGKNLLDLYTTLARMQPDWQFVMFHRGRSGDDPFDQFENVESCKIDISGDRLNLWQQIRLPLAARWAGVNVLHCPANTAPRWPIVPMVVTIHDLIPLEGDTGDKAVSRWRRNVTRAAKNARRIITPSQFTRENIVNRLHVPSDKVVVNHWAPDRGCQRVTDAERLARIRSQYGLNAGRPYVFGFGAADPRKNTRGILMAWAKLPSAMRQAYQLLLVGIDETAMGPVRVQVAQLGIADSCVLAGFADEADLPAIVSGATVMCYPSLSEGFGLPILDAFVCRTAVLTSSTTSLPEVAGNAAVLVAPDDPAAIADGLMRLLDDEALRAQLVARGAERVEMFAWSACGRRVSAVLAEAVAEN</sequence>
<dbReference type="GO" id="GO:0009103">
    <property type="term" value="P:lipopolysaccharide biosynthetic process"/>
    <property type="evidence" value="ECO:0007669"/>
    <property type="project" value="TreeGrafter"/>
</dbReference>
<dbReference type="AlphaFoldDB" id="A0A0F9XCG4"/>
<dbReference type="InterPro" id="IPR001296">
    <property type="entry name" value="Glyco_trans_1"/>
</dbReference>
<evidence type="ECO:0000259" key="3">
    <source>
        <dbReference type="Pfam" id="PF13439"/>
    </source>
</evidence>
<dbReference type="Pfam" id="PF00534">
    <property type="entry name" value="Glycos_transf_1"/>
    <property type="match status" value="1"/>
</dbReference>
<dbReference type="GO" id="GO:0016757">
    <property type="term" value="F:glycosyltransferase activity"/>
    <property type="evidence" value="ECO:0007669"/>
    <property type="project" value="InterPro"/>
</dbReference>
<evidence type="ECO:0000313" key="4">
    <source>
        <dbReference type="EMBL" id="KKN89423.1"/>
    </source>
</evidence>
<dbReference type="SUPFAM" id="SSF53756">
    <property type="entry name" value="UDP-Glycosyltransferase/glycogen phosphorylase"/>
    <property type="match status" value="1"/>
</dbReference>
<proteinExistence type="predicted"/>
<dbReference type="PANTHER" id="PTHR46401">
    <property type="entry name" value="GLYCOSYLTRANSFERASE WBBK-RELATED"/>
    <property type="match status" value="1"/>
</dbReference>
<dbReference type="PANTHER" id="PTHR46401:SF2">
    <property type="entry name" value="GLYCOSYLTRANSFERASE WBBK-RELATED"/>
    <property type="match status" value="1"/>
</dbReference>
<name>A0A0F9XCG4_9ZZZZ</name>
<dbReference type="InterPro" id="IPR028098">
    <property type="entry name" value="Glyco_trans_4-like_N"/>
</dbReference>
<dbReference type="CDD" id="cd03809">
    <property type="entry name" value="GT4_MtfB-like"/>
    <property type="match status" value="1"/>
</dbReference>
<reference evidence="4" key="1">
    <citation type="journal article" date="2015" name="Nature">
        <title>Complex archaea that bridge the gap between prokaryotes and eukaryotes.</title>
        <authorList>
            <person name="Spang A."/>
            <person name="Saw J.H."/>
            <person name="Jorgensen S.L."/>
            <person name="Zaremba-Niedzwiedzka K."/>
            <person name="Martijn J."/>
            <person name="Lind A.E."/>
            <person name="van Eijk R."/>
            <person name="Schleper C."/>
            <person name="Guy L."/>
            <person name="Ettema T.J."/>
        </authorList>
    </citation>
    <scope>NUCLEOTIDE SEQUENCE</scope>
</reference>
<evidence type="ECO:0000259" key="2">
    <source>
        <dbReference type="Pfam" id="PF00534"/>
    </source>
</evidence>
<dbReference type="Pfam" id="PF13439">
    <property type="entry name" value="Glyco_transf_4"/>
    <property type="match status" value="1"/>
</dbReference>
<dbReference type="Gene3D" id="3.40.50.2000">
    <property type="entry name" value="Glycogen Phosphorylase B"/>
    <property type="match status" value="2"/>
</dbReference>
<keyword evidence="1" id="KW-0808">Transferase</keyword>
<comment type="caution">
    <text evidence="4">The sequence shown here is derived from an EMBL/GenBank/DDBJ whole genome shotgun (WGS) entry which is preliminary data.</text>
</comment>
<evidence type="ECO:0000256" key="1">
    <source>
        <dbReference type="ARBA" id="ARBA00022679"/>
    </source>
</evidence>
<feature type="domain" description="Glycosyltransferase subfamily 4-like N-terminal" evidence="3">
    <location>
        <begin position="22"/>
        <end position="164"/>
    </location>
</feature>
<evidence type="ECO:0008006" key="5">
    <source>
        <dbReference type="Google" id="ProtNLM"/>
    </source>
</evidence>
<dbReference type="EMBL" id="LAZR01000119">
    <property type="protein sequence ID" value="KKN89423.1"/>
    <property type="molecule type" value="Genomic_DNA"/>
</dbReference>
<feature type="domain" description="Glycosyl transferase family 1" evidence="2">
    <location>
        <begin position="185"/>
        <end position="350"/>
    </location>
</feature>